<dbReference type="Proteomes" id="UP000023430">
    <property type="component" value="Unassembled WGS sequence"/>
</dbReference>
<name>X7F6X6_9RHOB</name>
<organism evidence="1 2">
    <name type="scientific">Roseivivax isoporae LMG 25204</name>
    <dbReference type="NCBI Taxonomy" id="1449351"/>
    <lineage>
        <taxon>Bacteria</taxon>
        <taxon>Pseudomonadati</taxon>
        <taxon>Pseudomonadota</taxon>
        <taxon>Alphaproteobacteria</taxon>
        <taxon>Rhodobacterales</taxon>
        <taxon>Roseobacteraceae</taxon>
        <taxon>Roseivivax</taxon>
    </lineage>
</organism>
<dbReference type="AlphaFoldDB" id="X7F6X6"/>
<accession>X7F6X6</accession>
<gene>
    <name evidence="1" type="ORF">RISW2_10930</name>
</gene>
<evidence type="ECO:0000313" key="2">
    <source>
        <dbReference type="Proteomes" id="UP000023430"/>
    </source>
</evidence>
<keyword evidence="2" id="KW-1185">Reference proteome</keyword>
<reference evidence="1 2" key="1">
    <citation type="submission" date="2014-01" db="EMBL/GenBank/DDBJ databases">
        <title>Roseivivax isoporae LMG 25204 Genome Sequencing.</title>
        <authorList>
            <person name="Lai Q."/>
            <person name="Li G."/>
            <person name="Shao Z."/>
        </authorList>
    </citation>
    <scope>NUCLEOTIDE SEQUENCE [LARGE SCALE GENOMIC DNA]</scope>
    <source>
        <strain evidence="1 2">LMG 25204</strain>
    </source>
</reference>
<protein>
    <submittedName>
        <fullName evidence="1">Uncharacterized protein</fullName>
    </submittedName>
</protein>
<dbReference type="STRING" id="1449351.RISW2_10930"/>
<evidence type="ECO:0000313" key="1">
    <source>
        <dbReference type="EMBL" id="ETX27839.1"/>
    </source>
</evidence>
<sequence length="76" mass="7918">MRASLLSLIALGGHVIGGTVDRASLQHALCMVPGTLLGDILGQRFRWSQNRLLVDRLSMGIVALSSAMLFAGAVGG</sequence>
<dbReference type="EMBL" id="JAME01000026">
    <property type="protein sequence ID" value="ETX27839.1"/>
    <property type="molecule type" value="Genomic_DNA"/>
</dbReference>
<comment type="caution">
    <text evidence="1">The sequence shown here is derived from an EMBL/GenBank/DDBJ whole genome shotgun (WGS) entry which is preliminary data.</text>
</comment>
<proteinExistence type="predicted"/>